<dbReference type="Proteomes" id="UP000651728">
    <property type="component" value="Unassembled WGS sequence"/>
</dbReference>
<reference evidence="2 3" key="1">
    <citation type="submission" date="2021-01" db="EMBL/GenBank/DDBJ databases">
        <title>Whole genome shotgun sequence of Microbispora amethystogenes NBRC 101907.</title>
        <authorList>
            <person name="Komaki H."/>
            <person name="Tamura T."/>
        </authorList>
    </citation>
    <scope>NUCLEOTIDE SEQUENCE [LARGE SCALE GENOMIC DNA]</scope>
    <source>
        <strain evidence="2 3">NBRC 101907</strain>
    </source>
</reference>
<dbReference type="RefSeq" id="WP_204284996.1">
    <property type="nucleotide sequence ID" value="NZ_BAABEJ010000006.1"/>
</dbReference>
<evidence type="ECO:0000313" key="2">
    <source>
        <dbReference type="EMBL" id="GIH31741.1"/>
    </source>
</evidence>
<feature type="transmembrane region" description="Helical" evidence="1">
    <location>
        <begin position="12"/>
        <end position="37"/>
    </location>
</feature>
<keyword evidence="3" id="KW-1185">Reference proteome</keyword>
<name>A0ABQ4FA89_9ACTN</name>
<sequence length="53" mass="5666">MAVSRRSTHALLKLIVLVVVLGAAIGLGVFWLLAALWHSFWGQGPQFLPGLPG</sequence>
<protein>
    <submittedName>
        <fullName evidence="2">Uncharacterized protein</fullName>
    </submittedName>
</protein>
<comment type="caution">
    <text evidence="2">The sequence shown here is derived from an EMBL/GenBank/DDBJ whole genome shotgun (WGS) entry which is preliminary data.</text>
</comment>
<proteinExistence type="predicted"/>
<evidence type="ECO:0000313" key="3">
    <source>
        <dbReference type="Proteomes" id="UP000651728"/>
    </source>
</evidence>
<keyword evidence="1" id="KW-0812">Transmembrane</keyword>
<organism evidence="2 3">
    <name type="scientific">Microbispora amethystogenes</name>
    <dbReference type="NCBI Taxonomy" id="1427754"/>
    <lineage>
        <taxon>Bacteria</taxon>
        <taxon>Bacillati</taxon>
        <taxon>Actinomycetota</taxon>
        <taxon>Actinomycetes</taxon>
        <taxon>Streptosporangiales</taxon>
        <taxon>Streptosporangiaceae</taxon>
        <taxon>Microbispora</taxon>
    </lineage>
</organism>
<accession>A0ABQ4FA89</accession>
<gene>
    <name evidence="2" type="ORF">Mam01_19050</name>
</gene>
<dbReference type="EMBL" id="BOOB01000013">
    <property type="protein sequence ID" value="GIH31741.1"/>
    <property type="molecule type" value="Genomic_DNA"/>
</dbReference>
<evidence type="ECO:0000256" key="1">
    <source>
        <dbReference type="SAM" id="Phobius"/>
    </source>
</evidence>
<keyword evidence="1" id="KW-0472">Membrane</keyword>
<keyword evidence="1" id="KW-1133">Transmembrane helix</keyword>